<dbReference type="Gene3D" id="3.40.50.720">
    <property type="entry name" value="NAD(P)-binding Rossmann-like Domain"/>
    <property type="match status" value="1"/>
</dbReference>
<protein>
    <recommendedName>
        <fullName evidence="1">NAD(P)-binding domain-containing protein</fullName>
    </recommendedName>
</protein>
<dbReference type="InterPro" id="IPR036291">
    <property type="entry name" value="NAD(P)-bd_dom_sf"/>
</dbReference>
<dbReference type="Pfam" id="PF16363">
    <property type="entry name" value="GDP_Man_Dehyd"/>
    <property type="match status" value="1"/>
</dbReference>
<reference evidence="2" key="1">
    <citation type="submission" date="2018-05" db="EMBL/GenBank/DDBJ databases">
        <authorList>
            <person name="Lanie J.A."/>
            <person name="Ng W.-L."/>
            <person name="Kazmierczak K.M."/>
            <person name="Andrzejewski T.M."/>
            <person name="Davidsen T.M."/>
            <person name="Wayne K.J."/>
            <person name="Tettelin H."/>
            <person name="Glass J.I."/>
            <person name="Rusch D."/>
            <person name="Podicherti R."/>
            <person name="Tsui H.-C.T."/>
            <person name="Winkler M.E."/>
        </authorList>
    </citation>
    <scope>NUCLEOTIDE SEQUENCE</scope>
</reference>
<name>A0A382IGM0_9ZZZZ</name>
<proteinExistence type="predicted"/>
<organism evidence="2">
    <name type="scientific">marine metagenome</name>
    <dbReference type="NCBI Taxonomy" id="408172"/>
    <lineage>
        <taxon>unclassified sequences</taxon>
        <taxon>metagenomes</taxon>
        <taxon>ecological metagenomes</taxon>
    </lineage>
</organism>
<feature type="domain" description="NAD(P)-binding" evidence="1">
    <location>
        <begin position="3"/>
        <end position="192"/>
    </location>
</feature>
<dbReference type="PANTHER" id="PTHR43000">
    <property type="entry name" value="DTDP-D-GLUCOSE 4,6-DEHYDRATASE-RELATED"/>
    <property type="match status" value="1"/>
</dbReference>
<evidence type="ECO:0000313" key="2">
    <source>
        <dbReference type="EMBL" id="SVB98495.1"/>
    </source>
</evidence>
<dbReference type="EMBL" id="UINC01067126">
    <property type="protein sequence ID" value="SVB98495.1"/>
    <property type="molecule type" value="Genomic_DNA"/>
</dbReference>
<accession>A0A382IGM0</accession>
<dbReference type="InterPro" id="IPR016040">
    <property type="entry name" value="NAD(P)-bd_dom"/>
</dbReference>
<gene>
    <name evidence="2" type="ORF">METZ01_LOCUS251349</name>
</gene>
<feature type="non-terminal residue" evidence="2">
    <location>
        <position position="1"/>
    </location>
</feature>
<dbReference type="SUPFAM" id="SSF51735">
    <property type="entry name" value="NAD(P)-binding Rossmann-fold domains"/>
    <property type="match status" value="1"/>
</dbReference>
<evidence type="ECO:0000259" key="1">
    <source>
        <dbReference type="Pfam" id="PF16363"/>
    </source>
</evidence>
<sequence length="208" mass="22401">VVTVTSADVYGVVTADELPVDETAPFRPASPYAASKAMADLIAQQAHIGHGQDVVRARSFNHFGPGQGEAGVCSALAQRIARCEVRGEASIQVGNLDARRDFTDVRDVVRAYRLLAIKGQPDTAYNVCSGRAISIRSLLEVLLSLADRPIAPVDALDLYRPVDLPELRGDASAIQRDTGWEPLLDMESTLAEVLDDARRRLHASSPAD</sequence>
<dbReference type="AlphaFoldDB" id="A0A382IGM0"/>
<dbReference type="Gene3D" id="3.90.25.10">
    <property type="entry name" value="UDP-galactose 4-epimerase, domain 1"/>
    <property type="match status" value="1"/>
</dbReference>